<evidence type="ECO:0000256" key="1">
    <source>
        <dbReference type="ARBA" id="ARBA00006987"/>
    </source>
</evidence>
<dbReference type="InterPro" id="IPR042100">
    <property type="entry name" value="Bug_dom1"/>
</dbReference>
<proteinExistence type="inferred from homology"/>
<evidence type="ECO:0000313" key="4">
    <source>
        <dbReference type="Proteomes" id="UP000292445"/>
    </source>
</evidence>
<keyword evidence="2" id="KW-0732">Signal</keyword>
<dbReference type="Pfam" id="PF03401">
    <property type="entry name" value="TctC"/>
    <property type="match status" value="1"/>
</dbReference>
<dbReference type="Gene3D" id="3.40.190.10">
    <property type="entry name" value="Periplasmic binding protein-like II"/>
    <property type="match status" value="1"/>
</dbReference>
<evidence type="ECO:0000256" key="2">
    <source>
        <dbReference type="SAM" id="SignalP"/>
    </source>
</evidence>
<dbReference type="RefSeq" id="WP_130356601.1">
    <property type="nucleotide sequence ID" value="NZ_SGXC01000001.1"/>
</dbReference>
<reference evidence="3 4" key="1">
    <citation type="submission" date="2019-02" db="EMBL/GenBank/DDBJ databases">
        <title>Genomic Encyclopedia of Type Strains, Phase IV (KMG-IV): sequencing the most valuable type-strain genomes for metagenomic binning, comparative biology and taxonomic classification.</title>
        <authorList>
            <person name="Goeker M."/>
        </authorList>
    </citation>
    <scope>NUCLEOTIDE SEQUENCE [LARGE SCALE GENOMIC DNA]</scope>
    <source>
        <strain evidence="3 4">K24</strain>
    </source>
</reference>
<dbReference type="OrthoDB" id="8678477at2"/>
<name>A0A4Q7NKD6_9BURK</name>
<dbReference type="EMBL" id="SGXC01000001">
    <property type="protein sequence ID" value="RZS85378.1"/>
    <property type="molecule type" value="Genomic_DNA"/>
</dbReference>
<comment type="caution">
    <text evidence="3">The sequence shown here is derived from an EMBL/GenBank/DDBJ whole genome shotgun (WGS) entry which is preliminary data.</text>
</comment>
<feature type="signal peptide" evidence="2">
    <location>
        <begin position="1"/>
        <end position="19"/>
    </location>
</feature>
<sequence length="325" mass="33759">MIRLTPPACLLALAVTTAAAPCAAAQPAYPGGPVRMLSGSPPGAPSDIIARSLAEQLAASFGQTFTVENRPGAGLNLAPGEMLRARPDGHVLLVGADTVVTVNPLVYKKLSFDARRDMVPVSMVATFNQVLVCHPGVKVDRASQLVELAGKKRLTYASGGNGTPGHLAGAMFLRATGADIQHVAYRGPGPALTDVLGGQVDCGWLAGPTVLPHIKTGKLTALAVSTAIRSPSLPEVPTLAQATGVDGLDATFKQYVWVHKDTPPASIAVLQEAVARAMKHPAIIARLTELDMVTAGTPSAEAAAMLRADTARWEPIVRSLDLQLD</sequence>
<dbReference type="Gene3D" id="3.40.190.150">
    <property type="entry name" value="Bordetella uptake gene, domain 1"/>
    <property type="match status" value="1"/>
</dbReference>
<feature type="chain" id="PRO_5020392898" evidence="2">
    <location>
        <begin position="20"/>
        <end position="325"/>
    </location>
</feature>
<dbReference type="CDD" id="cd07012">
    <property type="entry name" value="PBP2_Bug_TTT"/>
    <property type="match status" value="1"/>
</dbReference>
<dbReference type="PANTHER" id="PTHR42928:SF5">
    <property type="entry name" value="BLR1237 PROTEIN"/>
    <property type="match status" value="1"/>
</dbReference>
<dbReference type="InterPro" id="IPR005064">
    <property type="entry name" value="BUG"/>
</dbReference>
<accession>A0A4Q7NKD6</accession>
<comment type="similarity">
    <text evidence="1">Belongs to the UPF0065 (bug) family.</text>
</comment>
<dbReference type="PANTHER" id="PTHR42928">
    <property type="entry name" value="TRICARBOXYLATE-BINDING PROTEIN"/>
    <property type="match status" value="1"/>
</dbReference>
<gene>
    <name evidence="3" type="ORF">EV675_1402</name>
</gene>
<dbReference type="AlphaFoldDB" id="A0A4Q7NKD6"/>
<evidence type="ECO:0000313" key="3">
    <source>
        <dbReference type="EMBL" id="RZS85378.1"/>
    </source>
</evidence>
<protein>
    <submittedName>
        <fullName evidence="3">Tripartite-type tricarboxylate transporter receptor subunit TctC</fullName>
    </submittedName>
</protein>
<keyword evidence="4" id="KW-1185">Reference proteome</keyword>
<keyword evidence="3" id="KW-0675">Receptor</keyword>
<dbReference type="PIRSF" id="PIRSF017082">
    <property type="entry name" value="YflP"/>
    <property type="match status" value="1"/>
</dbReference>
<organism evidence="3 4">
    <name type="scientific">Pigmentiphaga kullae</name>
    <dbReference type="NCBI Taxonomy" id="151784"/>
    <lineage>
        <taxon>Bacteria</taxon>
        <taxon>Pseudomonadati</taxon>
        <taxon>Pseudomonadota</taxon>
        <taxon>Betaproteobacteria</taxon>
        <taxon>Burkholderiales</taxon>
        <taxon>Alcaligenaceae</taxon>
        <taxon>Pigmentiphaga</taxon>
    </lineage>
</organism>
<dbReference type="SUPFAM" id="SSF53850">
    <property type="entry name" value="Periplasmic binding protein-like II"/>
    <property type="match status" value="1"/>
</dbReference>
<dbReference type="Proteomes" id="UP000292445">
    <property type="component" value="Unassembled WGS sequence"/>
</dbReference>